<dbReference type="SUPFAM" id="SSF100950">
    <property type="entry name" value="NagB/RpiA/CoA transferase-like"/>
    <property type="match status" value="1"/>
</dbReference>
<dbReference type="GO" id="GO:0046872">
    <property type="term" value="F:metal ion binding"/>
    <property type="evidence" value="ECO:0007669"/>
    <property type="project" value="UniProtKB-KW"/>
</dbReference>
<dbReference type="Proteomes" id="UP000307000">
    <property type="component" value="Chromosome"/>
</dbReference>
<protein>
    <recommendedName>
        <fullName evidence="5">5-formyltetrahydrofolate cyclo-ligase</fullName>
        <ecNumber evidence="5">6.3.3.2</ecNumber>
    </recommendedName>
</protein>
<dbReference type="GO" id="GO:0005524">
    <property type="term" value="F:ATP binding"/>
    <property type="evidence" value="ECO:0007669"/>
    <property type="project" value="UniProtKB-KW"/>
</dbReference>
<feature type="binding site" evidence="4">
    <location>
        <begin position="5"/>
        <end position="9"/>
    </location>
    <ligand>
        <name>ATP</name>
        <dbReference type="ChEBI" id="CHEBI:30616"/>
    </ligand>
</feature>
<dbReference type="Pfam" id="PF01812">
    <property type="entry name" value="5-FTHF_cyc-lig"/>
    <property type="match status" value="1"/>
</dbReference>
<comment type="cofactor">
    <cofactor evidence="5">
        <name>Mg(2+)</name>
        <dbReference type="ChEBI" id="CHEBI:18420"/>
    </cofactor>
</comment>
<dbReference type="GO" id="GO:0009396">
    <property type="term" value="P:folic acid-containing compound biosynthetic process"/>
    <property type="evidence" value="ECO:0007669"/>
    <property type="project" value="TreeGrafter"/>
</dbReference>
<evidence type="ECO:0000313" key="6">
    <source>
        <dbReference type="EMBL" id="QCY47724.1"/>
    </source>
</evidence>
<feature type="binding site" evidence="4">
    <location>
        <begin position="138"/>
        <end position="146"/>
    </location>
    <ligand>
        <name>ATP</name>
        <dbReference type="ChEBI" id="CHEBI:30616"/>
    </ligand>
</feature>
<keyword evidence="2 4" id="KW-0547">Nucleotide-binding</keyword>
<comment type="catalytic activity">
    <reaction evidence="5">
        <text>(6S)-5-formyl-5,6,7,8-tetrahydrofolate + ATP = (6R)-5,10-methenyltetrahydrofolate + ADP + phosphate</text>
        <dbReference type="Rhea" id="RHEA:10488"/>
        <dbReference type="ChEBI" id="CHEBI:30616"/>
        <dbReference type="ChEBI" id="CHEBI:43474"/>
        <dbReference type="ChEBI" id="CHEBI:57455"/>
        <dbReference type="ChEBI" id="CHEBI:57457"/>
        <dbReference type="ChEBI" id="CHEBI:456216"/>
        <dbReference type="EC" id="6.3.3.2"/>
    </reaction>
</comment>
<sequence length="200" mass="22255">MPQDKPSWRRAIRAERRRLSPELRAEEAALLRQRVLEVLDAAPEGHSKKVAAYFSSPDEPDTAPLLQELTGRGFEVYLPVCEPGHVLSWTRWEPGTEIVQSRVAPVNEPVGPRHDASLFAEIDLMFIPALAVDSAGLRLGQGGGYYDRFLPKIDGYQTRIAALVRDDEFVEAGSFAVDRHDRPVGVVITPSAIRRLDNGF</sequence>
<dbReference type="PANTHER" id="PTHR23407:SF1">
    <property type="entry name" value="5-FORMYLTETRAHYDROFOLATE CYCLO-LIGASE"/>
    <property type="match status" value="1"/>
</dbReference>
<evidence type="ECO:0000256" key="4">
    <source>
        <dbReference type="PIRSR" id="PIRSR006806-1"/>
    </source>
</evidence>
<proteinExistence type="inferred from homology"/>
<dbReference type="KEGG" id="gcr:GcLGCM259_2009"/>
<keyword evidence="7" id="KW-1185">Reference proteome</keyword>
<reference evidence="6 7" key="1">
    <citation type="submission" date="2018-12" db="EMBL/GenBank/DDBJ databases">
        <title>Complete Genome Sequence of Glutamicibacter creatinolyticus strain LGCM259,isolated from an abscess of a 12-year-old mare in Italy.</title>
        <authorList>
            <person name="Santos R.G."/>
            <person name="Silva A.L."/>
            <person name="Seyffert N."/>
            <person name="Castro T.L.P."/>
            <person name="Attili A.R."/>
            <person name="Rifici C."/>
            <person name="Mazzullo G."/>
            <person name="Brenig B."/>
            <person name="Venanzi F."/>
            <person name="Azevedo V."/>
        </authorList>
    </citation>
    <scope>NUCLEOTIDE SEQUENCE [LARGE SCALE GENOMIC DNA]</scope>
    <source>
        <strain evidence="6 7">LGCM 259</strain>
    </source>
</reference>
<keyword evidence="5" id="KW-0479">Metal-binding</keyword>
<dbReference type="Gene3D" id="3.40.50.10420">
    <property type="entry name" value="NagB/RpiA/CoA transferase-like"/>
    <property type="match status" value="1"/>
</dbReference>
<dbReference type="EC" id="6.3.3.2" evidence="5"/>
<dbReference type="GO" id="GO:0030272">
    <property type="term" value="F:5-formyltetrahydrofolate cyclo-ligase activity"/>
    <property type="evidence" value="ECO:0007669"/>
    <property type="project" value="UniProtKB-EC"/>
</dbReference>
<feature type="binding site" evidence="4">
    <location>
        <position position="59"/>
    </location>
    <ligand>
        <name>substrate</name>
    </ligand>
</feature>
<dbReference type="NCBIfam" id="TIGR02727">
    <property type="entry name" value="MTHFS_bact"/>
    <property type="match status" value="1"/>
</dbReference>
<dbReference type="InterPro" id="IPR002698">
    <property type="entry name" value="FTHF_cligase"/>
</dbReference>
<keyword evidence="5" id="KW-0460">Magnesium</keyword>
<comment type="similarity">
    <text evidence="1 5">Belongs to the 5-formyltetrahydrofolate cyclo-ligase family.</text>
</comment>
<dbReference type="AlphaFoldDB" id="A0A5B7WWS0"/>
<dbReference type="EMBL" id="CP034412">
    <property type="protein sequence ID" value="QCY47724.1"/>
    <property type="molecule type" value="Genomic_DNA"/>
</dbReference>
<name>A0A5B7WWS0_9MICC</name>
<evidence type="ECO:0000256" key="2">
    <source>
        <dbReference type="ARBA" id="ARBA00022741"/>
    </source>
</evidence>
<accession>A0A5B7WWS0</accession>
<keyword evidence="3 4" id="KW-0067">ATP-binding</keyword>
<keyword evidence="6" id="KW-0436">Ligase</keyword>
<dbReference type="PANTHER" id="PTHR23407">
    <property type="entry name" value="ATPASE INHIBITOR/5-FORMYLTETRAHYDROFOLATE CYCLO-LIGASE"/>
    <property type="match status" value="1"/>
</dbReference>
<organism evidence="6 7">
    <name type="scientific">Glutamicibacter creatinolyticus</name>
    <dbReference type="NCBI Taxonomy" id="162496"/>
    <lineage>
        <taxon>Bacteria</taxon>
        <taxon>Bacillati</taxon>
        <taxon>Actinomycetota</taxon>
        <taxon>Actinomycetes</taxon>
        <taxon>Micrococcales</taxon>
        <taxon>Micrococcaceae</taxon>
        <taxon>Glutamicibacter</taxon>
    </lineage>
</organism>
<gene>
    <name evidence="6" type="ORF">GcLGCM259_2009</name>
</gene>
<dbReference type="PIRSF" id="PIRSF006806">
    <property type="entry name" value="FTHF_cligase"/>
    <property type="match status" value="1"/>
</dbReference>
<evidence type="ECO:0000256" key="3">
    <source>
        <dbReference type="ARBA" id="ARBA00022840"/>
    </source>
</evidence>
<evidence type="ECO:0000256" key="1">
    <source>
        <dbReference type="ARBA" id="ARBA00010638"/>
    </source>
</evidence>
<dbReference type="GO" id="GO:0035999">
    <property type="term" value="P:tetrahydrofolate interconversion"/>
    <property type="evidence" value="ECO:0007669"/>
    <property type="project" value="TreeGrafter"/>
</dbReference>
<evidence type="ECO:0000313" key="7">
    <source>
        <dbReference type="Proteomes" id="UP000307000"/>
    </source>
</evidence>
<dbReference type="InterPro" id="IPR037171">
    <property type="entry name" value="NagB/RpiA_transferase-like"/>
</dbReference>
<evidence type="ECO:0000256" key="5">
    <source>
        <dbReference type="RuleBase" id="RU361279"/>
    </source>
</evidence>
<dbReference type="InterPro" id="IPR024185">
    <property type="entry name" value="FTHF_cligase-like_sf"/>
</dbReference>